<organism evidence="3 4">
    <name type="scientific">Lepidopterella palustris CBS 459.81</name>
    <dbReference type="NCBI Taxonomy" id="1314670"/>
    <lineage>
        <taxon>Eukaryota</taxon>
        <taxon>Fungi</taxon>
        <taxon>Dikarya</taxon>
        <taxon>Ascomycota</taxon>
        <taxon>Pezizomycotina</taxon>
        <taxon>Dothideomycetes</taxon>
        <taxon>Pleosporomycetidae</taxon>
        <taxon>Mytilinidiales</taxon>
        <taxon>Argynnaceae</taxon>
        <taxon>Lepidopterella</taxon>
    </lineage>
</organism>
<dbReference type="GO" id="GO:0046983">
    <property type="term" value="F:protein dimerization activity"/>
    <property type="evidence" value="ECO:0007669"/>
    <property type="project" value="InterPro"/>
</dbReference>
<feature type="compositionally biased region" description="Basic and acidic residues" evidence="1">
    <location>
        <begin position="81"/>
        <end position="95"/>
    </location>
</feature>
<proteinExistence type="predicted"/>
<dbReference type="Pfam" id="PF05699">
    <property type="entry name" value="Dimer_Tnp_hAT"/>
    <property type="match status" value="1"/>
</dbReference>
<keyword evidence="4" id="KW-1185">Reference proteome</keyword>
<feature type="region of interest" description="Disordered" evidence="1">
    <location>
        <begin position="69"/>
        <end position="95"/>
    </location>
</feature>
<evidence type="ECO:0000313" key="3">
    <source>
        <dbReference type="EMBL" id="OCK75197.1"/>
    </source>
</evidence>
<dbReference type="Proteomes" id="UP000250266">
    <property type="component" value="Unassembled WGS sequence"/>
</dbReference>
<evidence type="ECO:0000259" key="2">
    <source>
        <dbReference type="Pfam" id="PF05699"/>
    </source>
</evidence>
<sequence>LQATQYPRVARMALNVISAPAMSTSNEQDFNQTGLIWTSNQSVLDAEVRGATISMASWDKEQLVNMVDGKLQYGKPRKRQRGDSTNREKPVDWVD</sequence>
<feature type="non-terminal residue" evidence="3">
    <location>
        <position position="1"/>
    </location>
</feature>
<evidence type="ECO:0000313" key="4">
    <source>
        <dbReference type="Proteomes" id="UP000250266"/>
    </source>
</evidence>
<dbReference type="EMBL" id="KV745351">
    <property type="protein sequence ID" value="OCK75197.1"/>
    <property type="molecule type" value="Genomic_DNA"/>
</dbReference>
<protein>
    <recommendedName>
        <fullName evidence="2">HAT C-terminal dimerisation domain-containing protein</fullName>
    </recommendedName>
</protein>
<reference evidence="3 4" key="1">
    <citation type="journal article" date="2016" name="Nat. Commun.">
        <title>Ectomycorrhizal ecology is imprinted in the genome of the dominant symbiotic fungus Cenococcum geophilum.</title>
        <authorList>
            <consortium name="DOE Joint Genome Institute"/>
            <person name="Peter M."/>
            <person name="Kohler A."/>
            <person name="Ohm R.A."/>
            <person name="Kuo A."/>
            <person name="Krutzmann J."/>
            <person name="Morin E."/>
            <person name="Arend M."/>
            <person name="Barry K.W."/>
            <person name="Binder M."/>
            <person name="Choi C."/>
            <person name="Clum A."/>
            <person name="Copeland A."/>
            <person name="Grisel N."/>
            <person name="Haridas S."/>
            <person name="Kipfer T."/>
            <person name="LaButti K."/>
            <person name="Lindquist E."/>
            <person name="Lipzen A."/>
            <person name="Maire R."/>
            <person name="Meier B."/>
            <person name="Mihaltcheva S."/>
            <person name="Molinier V."/>
            <person name="Murat C."/>
            <person name="Poggeler S."/>
            <person name="Quandt C.A."/>
            <person name="Sperisen C."/>
            <person name="Tritt A."/>
            <person name="Tisserant E."/>
            <person name="Crous P.W."/>
            <person name="Henrissat B."/>
            <person name="Nehls U."/>
            <person name="Egli S."/>
            <person name="Spatafora J.W."/>
            <person name="Grigoriev I.V."/>
            <person name="Martin F.M."/>
        </authorList>
    </citation>
    <scope>NUCLEOTIDE SEQUENCE [LARGE SCALE GENOMIC DNA]</scope>
    <source>
        <strain evidence="3 4">CBS 459.81</strain>
    </source>
</reference>
<gene>
    <name evidence="3" type="ORF">K432DRAFT_309099</name>
</gene>
<dbReference type="OrthoDB" id="3941310at2759"/>
<name>A0A8E2JAE7_9PEZI</name>
<accession>A0A8E2JAE7</accession>
<dbReference type="AlphaFoldDB" id="A0A8E2JAE7"/>
<feature type="domain" description="HAT C-terminal dimerisation" evidence="2">
    <location>
        <begin position="4"/>
        <end position="58"/>
    </location>
</feature>
<evidence type="ECO:0000256" key="1">
    <source>
        <dbReference type="SAM" id="MobiDB-lite"/>
    </source>
</evidence>
<dbReference type="InterPro" id="IPR008906">
    <property type="entry name" value="HATC_C_dom"/>
</dbReference>